<keyword evidence="3" id="KW-1185">Reference proteome</keyword>
<proteinExistence type="predicted"/>
<dbReference type="AlphaFoldDB" id="A0A7Z7B0Z2"/>
<keyword evidence="1" id="KW-1133">Transmembrane helix</keyword>
<keyword evidence="1" id="KW-0812">Transmembrane</keyword>
<dbReference type="EMBL" id="FNCA01000010">
    <property type="protein sequence ID" value="SDG24552.1"/>
    <property type="molecule type" value="Genomic_DNA"/>
</dbReference>
<comment type="caution">
    <text evidence="2">The sequence shown here is derived from an EMBL/GenBank/DDBJ whole genome shotgun (WGS) entry which is preliminary data.</text>
</comment>
<reference evidence="2 3" key="1">
    <citation type="submission" date="2016-10" db="EMBL/GenBank/DDBJ databases">
        <authorList>
            <person name="Varghese N."/>
            <person name="Submissions S."/>
        </authorList>
    </citation>
    <scope>NUCLEOTIDE SEQUENCE [LARGE SCALE GENOMIC DNA]</scope>
    <source>
        <strain evidence="2 3">PL 12/M</strain>
    </source>
</reference>
<feature type="transmembrane region" description="Helical" evidence="1">
    <location>
        <begin position="7"/>
        <end position="26"/>
    </location>
</feature>
<keyword evidence="1" id="KW-0472">Membrane</keyword>
<organism evidence="2 3">
    <name type="scientific">Methanolobus vulcani</name>
    <dbReference type="NCBI Taxonomy" id="38026"/>
    <lineage>
        <taxon>Archaea</taxon>
        <taxon>Methanobacteriati</taxon>
        <taxon>Methanobacteriota</taxon>
        <taxon>Stenosarchaea group</taxon>
        <taxon>Methanomicrobia</taxon>
        <taxon>Methanosarcinales</taxon>
        <taxon>Methanosarcinaceae</taxon>
        <taxon>Methanolobus</taxon>
    </lineage>
</organism>
<evidence type="ECO:0000313" key="3">
    <source>
        <dbReference type="Proteomes" id="UP000199259"/>
    </source>
</evidence>
<name>A0A7Z7B0Z2_9EURY</name>
<evidence type="ECO:0000256" key="1">
    <source>
        <dbReference type="SAM" id="Phobius"/>
    </source>
</evidence>
<accession>A0A7Z7B0Z2</accession>
<gene>
    <name evidence="2" type="ORF">SAMN04488589_2488</name>
</gene>
<evidence type="ECO:0000313" key="2">
    <source>
        <dbReference type="EMBL" id="SDG24552.1"/>
    </source>
</evidence>
<sequence length="154" mass="17631">MIFRIKYMLILFVYIILYIITNYFYMSSCNVVIAINYKEIVTLRENESNLVMDIKIHEFVDKDTWHLHLALHANNLLLGVAFANLGNSKYDNETVVAAIQSLKNEYYKAIGSPMRYKNGSLIFLPADPGIVAKESQKASEMEIKHVCHPEKAVA</sequence>
<dbReference type="Proteomes" id="UP000199259">
    <property type="component" value="Unassembled WGS sequence"/>
</dbReference>
<protein>
    <submittedName>
        <fullName evidence="2">Uncharacterized protein</fullName>
    </submittedName>
</protein>